<evidence type="ECO:0000313" key="2">
    <source>
        <dbReference type="Proteomes" id="UP000821845"/>
    </source>
</evidence>
<organism evidence="1 2">
    <name type="scientific">Hyalomma asiaticum</name>
    <name type="common">Tick</name>
    <dbReference type="NCBI Taxonomy" id="266040"/>
    <lineage>
        <taxon>Eukaryota</taxon>
        <taxon>Metazoa</taxon>
        <taxon>Ecdysozoa</taxon>
        <taxon>Arthropoda</taxon>
        <taxon>Chelicerata</taxon>
        <taxon>Arachnida</taxon>
        <taxon>Acari</taxon>
        <taxon>Parasitiformes</taxon>
        <taxon>Ixodida</taxon>
        <taxon>Ixodoidea</taxon>
        <taxon>Ixodidae</taxon>
        <taxon>Hyalomminae</taxon>
        <taxon>Hyalomma</taxon>
    </lineage>
</organism>
<dbReference type="EMBL" id="CM023489">
    <property type="protein sequence ID" value="KAH6923146.1"/>
    <property type="molecule type" value="Genomic_DNA"/>
</dbReference>
<keyword evidence="2" id="KW-1185">Reference proteome</keyword>
<evidence type="ECO:0000313" key="1">
    <source>
        <dbReference type="EMBL" id="KAH6923146.1"/>
    </source>
</evidence>
<comment type="caution">
    <text evidence="1">The sequence shown here is derived from an EMBL/GenBank/DDBJ whole genome shotgun (WGS) entry which is preliminary data.</text>
</comment>
<gene>
    <name evidence="1" type="ORF">HPB50_023765</name>
</gene>
<name>A0ACB7RKG8_HYAAI</name>
<accession>A0ACB7RKG8</accession>
<protein>
    <submittedName>
        <fullName evidence="1">Uncharacterized protein</fullName>
    </submittedName>
</protein>
<sequence>MESYTMQPVSLLLLPRQLKKWPSPWPLWIPPVTPLFVTLAQPSRISAKAASLLKRFASSARHHTVKTA</sequence>
<reference evidence="1" key="1">
    <citation type="submission" date="2020-05" db="EMBL/GenBank/DDBJ databases">
        <title>Large-scale comparative analyses of tick genomes elucidate their genetic diversity and vector capacities.</title>
        <authorList>
            <person name="Jia N."/>
            <person name="Wang J."/>
            <person name="Shi W."/>
            <person name="Du L."/>
            <person name="Sun Y."/>
            <person name="Zhan W."/>
            <person name="Jiang J."/>
            <person name="Wang Q."/>
            <person name="Zhang B."/>
            <person name="Ji P."/>
            <person name="Sakyi L.B."/>
            <person name="Cui X."/>
            <person name="Yuan T."/>
            <person name="Jiang B."/>
            <person name="Yang W."/>
            <person name="Lam T.T.-Y."/>
            <person name="Chang Q."/>
            <person name="Ding S."/>
            <person name="Wang X."/>
            <person name="Zhu J."/>
            <person name="Ruan X."/>
            <person name="Zhao L."/>
            <person name="Wei J."/>
            <person name="Que T."/>
            <person name="Du C."/>
            <person name="Cheng J."/>
            <person name="Dai P."/>
            <person name="Han X."/>
            <person name="Huang E."/>
            <person name="Gao Y."/>
            <person name="Liu J."/>
            <person name="Shao H."/>
            <person name="Ye R."/>
            <person name="Li L."/>
            <person name="Wei W."/>
            <person name="Wang X."/>
            <person name="Wang C."/>
            <person name="Yang T."/>
            <person name="Huo Q."/>
            <person name="Li W."/>
            <person name="Guo W."/>
            <person name="Chen H."/>
            <person name="Zhou L."/>
            <person name="Ni X."/>
            <person name="Tian J."/>
            <person name="Zhou Y."/>
            <person name="Sheng Y."/>
            <person name="Liu T."/>
            <person name="Pan Y."/>
            <person name="Xia L."/>
            <person name="Li J."/>
            <person name="Zhao F."/>
            <person name="Cao W."/>
        </authorList>
    </citation>
    <scope>NUCLEOTIDE SEQUENCE</scope>
    <source>
        <strain evidence="1">Hyas-2018</strain>
    </source>
</reference>
<dbReference type="Proteomes" id="UP000821845">
    <property type="component" value="Chromosome 9"/>
</dbReference>
<proteinExistence type="predicted"/>